<evidence type="ECO:0000256" key="1">
    <source>
        <dbReference type="SAM" id="MobiDB-lite"/>
    </source>
</evidence>
<sequence length="105" mass="11144">SDQMSYELCTKTCASKNFKLAGIEVGGNELENGEGYEISSDNCNDATPVGMVPGAPGSPGGGKWALTLHKAISMGRSIPHIPFPPAPKKRSLKERHYGRNTPSSL</sequence>
<organism evidence="2 3">
    <name type="scientific">Steccherinum ochraceum</name>
    <dbReference type="NCBI Taxonomy" id="92696"/>
    <lineage>
        <taxon>Eukaryota</taxon>
        <taxon>Fungi</taxon>
        <taxon>Dikarya</taxon>
        <taxon>Basidiomycota</taxon>
        <taxon>Agaricomycotina</taxon>
        <taxon>Agaricomycetes</taxon>
        <taxon>Polyporales</taxon>
        <taxon>Steccherinaceae</taxon>
        <taxon>Steccherinum</taxon>
    </lineage>
</organism>
<evidence type="ECO:0000313" key="2">
    <source>
        <dbReference type="EMBL" id="TCD61276.1"/>
    </source>
</evidence>
<dbReference type="EMBL" id="RWJN01000485">
    <property type="protein sequence ID" value="TCD61276.1"/>
    <property type="molecule type" value="Genomic_DNA"/>
</dbReference>
<proteinExistence type="predicted"/>
<protein>
    <recommendedName>
        <fullName evidence="4">WSC domain-containing protein</fullName>
    </recommendedName>
</protein>
<comment type="caution">
    <text evidence="2">The sequence shown here is derived from an EMBL/GenBank/DDBJ whole genome shotgun (WGS) entry which is preliminary data.</text>
</comment>
<keyword evidence="3" id="KW-1185">Reference proteome</keyword>
<feature type="compositionally biased region" description="Basic residues" evidence="1">
    <location>
        <begin position="87"/>
        <end position="98"/>
    </location>
</feature>
<name>A0A4R0R4T9_9APHY</name>
<accession>A0A4R0R4T9</accession>
<evidence type="ECO:0000313" key="3">
    <source>
        <dbReference type="Proteomes" id="UP000292702"/>
    </source>
</evidence>
<evidence type="ECO:0008006" key="4">
    <source>
        <dbReference type="Google" id="ProtNLM"/>
    </source>
</evidence>
<feature type="region of interest" description="Disordered" evidence="1">
    <location>
        <begin position="77"/>
        <end position="105"/>
    </location>
</feature>
<dbReference type="Proteomes" id="UP000292702">
    <property type="component" value="Unassembled WGS sequence"/>
</dbReference>
<reference evidence="2 3" key="1">
    <citation type="submission" date="2018-11" db="EMBL/GenBank/DDBJ databases">
        <title>Genome assembly of Steccherinum ochraceum LE-BIN_3174, the white-rot fungus of the Steccherinaceae family (The Residual Polyporoid clade, Polyporales, Basidiomycota).</title>
        <authorList>
            <person name="Fedorova T.V."/>
            <person name="Glazunova O.A."/>
            <person name="Landesman E.O."/>
            <person name="Moiseenko K.V."/>
            <person name="Psurtseva N.V."/>
            <person name="Savinova O.S."/>
            <person name="Shakhova N.V."/>
            <person name="Tyazhelova T.V."/>
            <person name="Vasina D.V."/>
        </authorList>
    </citation>
    <scope>NUCLEOTIDE SEQUENCE [LARGE SCALE GENOMIC DNA]</scope>
    <source>
        <strain evidence="2 3">LE-BIN_3174</strain>
    </source>
</reference>
<dbReference type="AlphaFoldDB" id="A0A4R0R4T9"/>
<feature type="non-terminal residue" evidence="2">
    <location>
        <position position="1"/>
    </location>
</feature>
<gene>
    <name evidence="2" type="ORF">EIP91_008692</name>
</gene>